<sequence>MNETWKPIVPIKIQTGEIFEPYGYEVSNLGRVRSYRSPKGLVAEPKIISGRPDPNGYQNYHLSNKDNTRRRNIRGHILVMQTFIGYPEAGMMICHWDDVKHNNKLDNLRYGTRQENFNDMIRNKYEKLNMDTLF</sequence>
<dbReference type="InterPro" id="IPR044925">
    <property type="entry name" value="His-Me_finger_sf"/>
</dbReference>
<reference evidence="3" key="1">
    <citation type="submission" date="2020-05" db="EMBL/GenBank/DDBJ databases">
        <authorList>
            <person name="Chiriac C."/>
            <person name="Salcher M."/>
            <person name="Ghai R."/>
            <person name="Kavagutti S V."/>
        </authorList>
    </citation>
    <scope>NUCLEOTIDE SEQUENCE</scope>
</reference>
<dbReference type="Pfam" id="PF07463">
    <property type="entry name" value="NUMOD4"/>
    <property type="match status" value="1"/>
</dbReference>
<evidence type="ECO:0000259" key="1">
    <source>
        <dbReference type="Pfam" id="PF07463"/>
    </source>
</evidence>
<organism evidence="3">
    <name type="scientific">uncultured Caudovirales phage</name>
    <dbReference type="NCBI Taxonomy" id="2100421"/>
    <lineage>
        <taxon>Viruses</taxon>
        <taxon>Duplodnaviria</taxon>
        <taxon>Heunggongvirae</taxon>
        <taxon>Uroviricota</taxon>
        <taxon>Caudoviricetes</taxon>
        <taxon>Peduoviridae</taxon>
        <taxon>Maltschvirus</taxon>
        <taxon>Maltschvirus maltsch</taxon>
    </lineage>
</organism>
<dbReference type="SUPFAM" id="SSF54060">
    <property type="entry name" value="His-Me finger endonucleases"/>
    <property type="match status" value="1"/>
</dbReference>
<feature type="domain" description="HNH nuclease" evidence="2">
    <location>
        <begin position="76"/>
        <end position="116"/>
    </location>
</feature>
<accession>A0A6J7X0A2</accession>
<gene>
    <name evidence="3" type="ORF">UFOVP359_42</name>
</gene>
<proteinExistence type="predicted"/>
<evidence type="ECO:0000313" key="3">
    <source>
        <dbReference type="EMBL" id="CAB5221734.1"/>
    </source>
</evidence>
<dbReference type="InterPro" id="IPR003615">
    <property type="entry name" value="HNH_nuc"/>
</dbReference>
<evidence type="ECO:0000259" key="2">
    <source>
        <dbReference type="Pfam" id="PF13392"/>
    </source>
</evidence>
<protein>
    <submittedName>
        <fullName evidence="3">NUMOD4</fullName>
    </submittedName>
</protein>
<dbReference type="EMBL" id="LR798295">
    <property type="protein sequence ID" value="CAB5221734.1"/>
    <property type="molecule type" value="Genomic_DNA"/>
</dbReference>
<dbReference type="Gene3D" id="3.90.75.20">
    <property type="match status" value="1"/>
</dbReference>
<name>A0A6J7X0A2_9CAUD</name>
<dbReference type="Pfam" id="PF13392">
    <property type="entry name" value="HNH_3"/>
    <property type="match status" value="1"/>
</dbReference>
<feature type="domain" description="NUMOD4" evidence="1">
    <location>
        <begin position="3"/>
        <end position="62"/>
    </location>
</feature>
<dbReference type="InterPro" id="IPR010902">
    <property type="entry name" value="NUMOD4"/>
</dbReference>